<feature type="non-terminal residue" evidence="1">
    <location>
        <position position="168"/>
    </location>
</feature>
<sequence>MDSKEKEKESQNKSEVDYSFPISEYAKQLDFPVRDRYLQKIAAIGIDPVLVEGKDFKPDCLPPVESTDILCYLVLETSFYSQKQFKAFRSLEAYNQMVSGFIASVQGHIIADKFLVLAKVMKCSWLLPTYVKQVEYEKVREINFTSARKMKNDLDAKIENLSNVSSPD</sequence>
<evidence type="ECO:0000313" key="2">
    <source>
        <dbReference type="Proteomes" id="UP001159428"/>
    </source>
</evidence>
<dbReference type="PANTHER" id="PTHR47526:SF3">
    <property type="entry name" value="PHD-TYPE DOMAIN-CONTAINING PROTEIN"/>
    <property type="match status" value="1"/>
</dbReference>
<keyword evidence="2" id="KW-1185">Reference proteome</keyword>
<dbReference type="Proteomes" id="UP001159428">
    <property type="component" value="Unassembled WGS sequence"/>
</dbReference>
<proteinExistence type="predicted"/>
<dbReference type="EMBL" id="CALNXJ010000022">
    <property type="protein sequence ID" value="CAH3126573.1"/>
    <property type="molecule type" value="Genomic_DNA"/>
</dbReference>
<name>A0AAU9WUX2_9CNID</name>
<organism evidence="1 2">
    <name type="scientific">Pocillopora meandrina</name>
    <dbReference type="NCBI Taxonomy" id="46732"/>
    <lineage>
        <taxon>Eukaryota</taxon>
        <taxon>Metazoa</taxon>
        <taxon>Cnidaria</taxon>
        <taxon>Anthozoa</taxon>
        <taxon>Hexacorallia</taxon>
        <taxon>Scleractinia</taxon>
        <taxon>Astrocoeniina</taxon>
        <taxon>Pocilloporidae</taxon>
        <taxon>Pocillopora</taxon>
    </lineage>
</organism>
<protein>
    <submittedName>
        <fullName evidence="1">Uncharacterized protein</fullName>
    </submittedName>
</protein>
<evidence type="ECO:0000313" key="1">
    <source>
        <dbReference type="EMBL" id="CAH3126573.1"/>
    </source>
</evidence>
<comment type="caution">
    <text evidence="1">The sequence shown here is derived from an EMBL/GenBank/DDBJ whole genome shotgun (WGS) entry which is preliminary data.</text>
</comment>
<gene>
    <name evidence="1" type="ORF">PMEA_00012740</name>
</gene>
<accession>A0AAU9WUX2</accession>
<dbReference type="PANTHER" id="PTHR47526">
    <property type="entry name" value="ATP-DEPENDENT DNA HELICASE"/>
    <property type="match status" value="1"/>
</dbReference>
<dbReference type="AlphaFoldDB" id="A0AAU9WUX2"/>
<reference evidence="1 2" key="1">
    <citation type="submission" date="2022-05" db="EMBL/GenBank/DDBJ databases">
        <authorList>
            <consortium name="Genoscope - CEA"/>
            <person name="William W."/>
        </authorList>
    </citation>
    <scope>NUCLEOTIDE SEQUENCE [LARGE SCALE GENOMIC DNA]</scope>
</reference>